<dbReference type="Pfam" id="PF19883">
    <property type="entry name" value="DUF6356"/>
    <property type="match status" value="1"/>
</dbReference>
<protein>
    <recommendedName>
        <fullName evidence="3">Capsule biosynthesis protein</fullName>
    </recommendedName>
</protein>
<sequence length="87" mass="9916">MVRSFKRLFVDHPKSVDENYREHFGVASKFGLTMIWGGLGALVHAVVPGWCITTGSDTIRRLNRIMVEQRRAKGQAVTQMQTIDWVI</sequence>
<dbReference type="EMBL" id="QFPJ01000022">
    <property type="protein sequence ID" value="PZQ21852.1"/>
    <property type="molecule type" value="Genomic_DNA"/>
</dbReference>
<comment type="caution">
    <text evidence="1">The sequence shown here is derived from an EMBL/GenBank/DDBJ whole genome shotgun (WGS) entry which is preliminary data.</text>
</comment>
<dbReference type="Proteomes" id="UP000248597">
    <property type="component" value="Unassembled WGS sequence"/>
</dbReference>
<accession>A0A2W5KXW1</accession>
<evidence type="ECO:0000313" key="1">
    <source>
        <dbReference type="EMBL" id="PZQ21852.1"/>
    </source>
</evidence>
<reference evidence="1 2" key="1">
    <citation type="submission" date="2017-08" db="EMBL/GenBank/DDBJ databases">
        <title>Infants hospitalized years apart are colonized by the same room-sourced microbial strains.</title>
        <authorList>
            <person name="Brooks B."/>
            <person name="Olm M.R."/>
            <person name="Firek B.A."/>
            <person name="Baker R."/>
            <person name="Thomas B.C."/>
            <person name="Morowitz M.J."/>
            <person name="Banfield J.F."/>
        </authorList>
    </citation>
    <scope>NUCLEOTIDE SEQUENCE [LARGE SCALE GENOMIC DNA]</scope>
    <source>
        <strain evidence="1">S2_005_003_R2_47</strain>
    </source>
</reference>
<organism evidence="1 2">
    <name type="scientific">Sphingopyxis macrogoltabida</name>
    <name type="common">Sphingomonas macrogoltabidus</name>
    <dbReference type="NCBI Taxonomy" id="33050"/>
    <lineage>
        <taxon>Bacteria</taxon>
        <taxon>Pseudomonadati</taxon>
        <taxon>Pseudomonadota</taxon>
        <taxon>Alphaproteobacteria</taxon>
        <taxon>Sphingomonadales</taxon>
        <taxon>Sphingomonadaceae</taxon>
        <taxon>Sphingopyxis</taxon>
    </lineage>
</organism>
<gene>
    <name evidence="1" type="ORF">DI569_10490</name>
</gene>
<evidence type="ECO:0008006" key="3">
    <source>
        <dbReference type="Google" id="ProtNLM"/>
    </source>
</evidence>
<proteinExistence type="predicted"/>
<name>A0A2W5KXW1_SPHMC</name>
<dbReference type="AlphaFoldDB" id="A0A2W5KXW1"/>
<dbReference type="InterPro" id="IPR045936">
    <property type="entry name" value="DUF6356"/>
</dbReference>
<evidence type="ECO:0000313" key="2">
    <source>
        <dbReference type="Proteomes" id="UP000248597"/>
    </source>
</evidence>